<dbReference type="PIRSF" id="PIRSF006521">
    <property type="entry name" value="Transl_elong_EF1B_B_arc"/>
    <property type="match status" value="1"/>
</dbReference>
<dbReference type="CDD" id="cd00292">
    <property type="entry name" value="EF1B"/>
    <property type="match status" value="1"/>
</dbReference>
<dbReference type="EMBL" id="LNQE01001512">
    <property type="protein sequence ID" value="KUG16138.1"/>
    <property type="molecule type" value="Genomic_DNA"/>
</dbReference>
<dbReference type="InterPro" id="IPR014717">
    <property type="entry name" value="Transl_elong_EF1B/ribsomal_bS6"/>
</dbReference>
<comment type="function">
    <text evidence="1">Promotes the exchange of GDP for GTP in EF-1-alpha/GDP, thus allowing the regeneration of EF-1-alpha/GTP that could then be used to form the ternary complex EF-1-alpha/GTP/AAtRNA.</text>
</comment>
<reference evidence="7" key="1">
    <citation type="journal article" date="2015" name="Proc. Natl. Acad. Sci. U.S.A.">
        <title>Networks of energetic and metabolic interactions define dynamics in microbial communities.</title>
        <authorList>
            <person name="Embree M."/>
            <person name="Liu J.K."/>
            <person name="Al-Bassam M.M."/>
            <person name="Zengler K."/>
        </authorList>
    </citation>
    <scope>NUCLEOTIDE SEQUENCE</scope>
</reference>
<dbReference type="InterPro" id="IPR014038">
    <property type="entry name" value="EF1B_bsu/dsu_GNE"/>
</dbReference>
<dbReference type="HAMAP" id="MF_00043">
    <property type="entry name" value="EF1_beta"/>
    <property type="match status" value="1"/>
</dbReference>
<evidence type="ECO:0000256" key="4">
    <source>
        <dbReference type="ARBA" id="ARBA00022768"/>
    </source>
</evidence>
<dbReference type="AlphaFoldDB" id="A0A0W8F5F8"/>
<sequence>MGDAAVRMKVMPESTDVDLEKLAEDIRKAVPSFARMHAIEQKPIAFGLKALIVVTIMDDKGGRSPDEIEEAVRKLPGVESVEVEEVGLI</sequence>
<keyword evidence="5" id="KW-0648">Protein biosynthesis</keyword>
<evidence type="ECO:0000256" key="1">
    <source>
        <dbReference type="ARBA" id="ARBA00003815"/>
    </source>
</evidence>
<feature type="domain" description="Translation elongation factor EF1B beta/delta subunit guanine nucleotide exchange" evidence="6">
    <location>
        <begin position="3"/>
        <end position="89"/>
    </location>
</feature>
<dbReference type="PANTHER" id="PTHR39647">
    <property type="entry name" value="ELONGATION FACTOR 1-BETA"/>
    <property type="match status" value="1"/>
</dbReference>
<dbReference type="Gene3D" id="3.30.70.60">
    <property type="match status" value="1"/>
</dbReference>
<accession>A0A0W8F5F8</accession>
<dbReference type="Pfam" id="PF00736">
    <property type="entry name" value="EF1_GNE"/>
    <property type="match status" value="1"/>
</dbReference>
<evidence type="ECO:0000256" key="2">
    <source>
        <dbReference type="ARBA" id="ARBA00007411"/>
    </source>
</evidence>
<evidence type="ECO:0000313" key="7">
    <source>
        <dbReference type="EMBL" id="KUG16138.1"/>
    </source>
</evidence>
<dbReference type="SUPFAM" id="SSF54984">
    <property type="entry name" value="eEF-1beta-like"/>
    <property type="match status" value="1"/>
</dbReference>
<proteinExistence type="inferred from homology"/>
<keyword evidence="4 7" id="KW-0251">Elongation factor</keyword>
<comment type="caution">
    <text evidence="7">The sequence shown here is derived from an EMBL/GenBank/DDBJ whole genome shotgun (WGS) entry which is preliminary data.</text>
</comment>
<dbReference type="GO" id="GO:0003746">
    <property type="term" value="F:translation elongation factor activity"/>
    <property type="evidence" value="ECO:0007669"/>
    <property type="project" value="UniProtKB-KW"/>
</dbReference>
<protein>
    <recommendedName>
        <fullName evidence="3">Elongation factor 1-beta</fullName>
    </recommendedName>
</protein>
<dbReference type="InterPro" id="IPR004542">
    <property type="entry name" value="Transl_elong_EF1B_B_arc"/>
</dbReference>
<organism evidence="7">
    <name type="scientific">hydrocarbon metagenome</name>
    <dbReference type="NCBI Taxonomy" id="938273"/>
    <lineage>
        <taxon>unclassified sequences</taxon>
        <taxon>metagenomes</taxon>
        <taxon>ecological metagenomes</taxon>
    </lineage>
</organism>
<dbReference type="InterPro" id="IPR036219">
    <property type="entry name" value="eEF-1beta-like_sf"/>
</dbReference>
<evidence type="ECO:0000256" key="5">
    <source>
        <dbReference type="ARBA" id="ARBA00022917"/>
    </source>
</evidence>
<evidence type="ECO:0000256" key="3">
    <source>
        <dbReference type="ARBA" id="ARBA00017600"/>
    </source>
</evidence>
<evidence type="ECO:0000259" key="6">
    <source>
        <dbReference type="SMART" id="SM00888"/>
    </source>
</evidence>
<dbReference type="NCBIfam" id="NF001670">
    <property type="entry name" value="PRK00435.1"/>
    <property type="match status" value="1"/>
</dbReference>
<dbReference type="PANTHER" id="PTHR39647:SF1">
    <property type="entry name" value="ELONGATION FACTOR 1-BETA"/>
    <property type="match status" value="1"/>
</dbReference>
<dbReference type="SMART" id="SM00888">
    <property type="entry name" value="EF1_GNE"/>
    <property type="match status" value="1"/>
</dbReference>
<gene>
    <name evidence="7" type="ORF">ASZ90_014181</name>
</gene>
<name>A0A0W8F5F8_9ZZZZ</name>
<dbReference type="NCBIfam" id="TIGR00489">
    <property type="entry name" value="aEF-1_beta"/>
    <property type="match status" value="1"/>
</dbReference>
<comment type="similarity">
    <text evidence="2">Belongs to the EF-1-beta/EF-1-delta family.</text>
</comment>